<dbReference type="Proteomes" id="UP001589587">
    <property type="component" value="Unassembled WGS sequence"/>
</dbReference>
<keyword evidence="4" id="KW-1185">Reference proteome</keyword>
<evidence type="ECO:0000256" key="1">
    <source>
        <dbReference type="ARBA" id="ARBA00023125"/>
    </source>
</evidence>
<dbReference type="InterPro" id="IPR010982">
    <property type="entry name" value="Lambda_DNA-bd_dom_sf"/>
</dbReference>
<proteinExistence type="predicted"/>
<name>A0ABV5XRR1_9NOCA</name>
<evidence type="ECO:0000259" key="2">
    <source>
        <dbReference type="PROSITE" id="PS50943"/>
    </source>
</evidence>
<dbReference type="Pfam" id="PF01381">
    <property type="entry name" value="HTH_3"/>
    <property type="match status" value="2"/>
</dbReference>
<feature type="domain" description="HTH cro/C1-type" evidence="2">
    <location>
        <begin position="27"/>
        <end position="78"/>
    </location>
</feature>
<dbReference type="RefSeq" id="WP_100084690.1">
    <property type="nucleotide sequence ID" value="NZ_JBHMAS010000090.1"/>
</dbReference>
<dbReference type="EMBL" id="JBHMAS010000090">
    <property type="protein sequence ID" value="MFB9784612.1"/>
    <property type="molecule type" value="Genomic_DNA"/>
</dbReference>
<dbReference type="PROSITE" id="PS50943">
    <property type="entry name" value="HTH_CROC1"/>
    <property type="match status" value="2"/>
</dbReference>
<dbReference type="SMART" id="SM00530">
    <property type="entry name" value="HTH_XRE"/>
    <property type="match status" value="2"/>
</dbReference>
<evidence type="ECO:0000313" key="4">
    <source>
        <dbReference type="Proteomes" id="UP001589587"/>
    </source>
</evidence>
<dbReference type="CDD" id="cd00093">
    <property type="entry name" value="HTH_XRE"/>
    <property type="match status" value="2"/>
</dbReference>
<comment type="caution">
    <text evidence="3">The sequence shown here is derived from an EMBL/GenBank/DDBJ whole genome shotgun (WGS) entry which is preliminary data.</text>
</comment>
<feature type="domain" description="HTH cro/C1-type" evidence="2">
    <location>
        <begin position="88"/>
        <end position="142"/>
    </location>
</feature>
<dbReference type="PANTHER" id="PTHR46558">
    <property type="entry name" value="TRACRIPTIONAL REGULATORY PROTEIN-RELATED-RELATED"/>
    <property type="match status" value="1"/>
</dbReference>
<protein>
    <submittedName>
        <fullName evidence="3">Helix-turn-helix domain-containing protein</fullName>
    </submittedName>
</protein>
<evidence type="ECO:0000313" key="3">
    <source>
        <dbReference type="EMBL" id="MFB9784612.1"/>
    </source>
</evidence>
<dbReference type="PANTHER" id="PTHR46558:SF4">
    <property type="entry name" value="DNA-BIDING PHAGE PROTEIN"/>
    <property type="match status" value="1"/>
</dbReference>
<organism evidence="3 4">
    <name type="scientific">Rhodococcus baikonurensis</name>
    <dbReference type="NCBI Taxonomy" id="172041"/>
    <lineage>
        <taxon>Bacteria</taxon>
        <taxon>Bacillati</taxon>
        <taxon>Actinomycetota</taxon>
        <taxon>Actinomycetes</taxon>
        <taxon>Mycobacteriales</taxon>
        <taxon>Nocardiaceae</taxon>
        <taxon>Rhodococcus</taxon>
        <taxon>Rhodococcus erythropolis group</taxon>
    </lineage>
</organism>
<gene>
    <name evidence="3" type="ORF">ACFFQ6_33455</name>
</gene>
<keyword evidence="1" id="KW-0238">DNA-binding</keyword>
<dbReference type="InterPro" id="IPR001387">
    <property type="entry name" value="Cro/C1-type_HTH"/>
</dbReference>
<sequence length="158" mass="16934">MVSSDGRTNPMSRNVLRGFDKKAFAVARKAAGMSRGDLARLADTTAATIHNWEIGATSPQIDFLARAAKVLNIEIGDVVVTDPEQRYLSDYRCLVGLTQPQLGKVCGLTTTTITRIERGEIALTDKIAAALTAALGISEAQVKRAYLKAKHRPPGTPA</sequence>
<dbReference type="SUPFAM" id="SSF47413">
    <property type="entry name" value="lambda repressor-like DNA-binding domains"/>
    <property type="match status" value="2"/>
</dbReference>
<accession>A0ABV5XRR1</accession>
<reference evidence="3 4" key="1">
    <citation type="submission" date="2024-09" db="EMBL/GenBank/DDBJ databases">
        <authorList>
            <person name="Sun Q."/>
            <person name="Mori K."/>
        </authorList>
    </citation>
    <scope>NUCLEOTIDE SEQUENCE [LARGE SCALE GENOMIC DNA]</scope>
    <source>
        <strain evidence="3 4">JCM 11411</strain>
    </source>
</reference>
<dbReference type="Gene3D" id="1.10.260.40">
    <property type="entry name" value="lambda repressor-like DNA-binding domains"/>
    <property type="match status" value="2"/>
</dbReference>